<dbReference type="AlphaFoldDB" id="A0A1Y1ZZ54"/>
<proteinExistence type="predicted"/>
<reference evidence="1 2" key="1">
    <citation type="submission" date="2016-08" db="EMBL/GenBank/DDBJ databases">
        <title>A Parts List for Fungal Cellulosomes Revealed by Comparative Genomics.</title>
        <authorList>
            <consortium name="DOE Joint Genome Institute"/>
            <person name="Haitjema C.H."/>
            <person name="Gilmore S.P."/>
            <person name="Henske J.K."/>
            <person name="Solomon K.V."/>
            <person name="De Groot R."/>
            <person name="Kuo A."/>
            <person name="Mondo S.J."/>
            <person name="Salamov A.A."/>
            <person name="Labutti K."/>
            <person name="Zhao Z."/>
            <person name="Chiniquy J."/>
            <person name="Barry K."/>
            <person name="Brewer H.M."/>
            <person name="Purvine S.O."/>
            <person name="Wright A.T."/>
            <person name="Boxma B."/>
            <person name="Van Alen T."/>
            <person name="Hackstein J.H."/>
            <person name="Baker S.E."/>
            <person name="Grigoriev I.V."/>
            <person name="O'Malley M.A."/>
        </authorList>
    </citation>
    <scope>NUCLEOTIDE SEQUENCE [LARGE SCALE GENOMIC DNA]</scope>
    <source>
        <strain evidence="1 2">G1</strain>
    </source>
</reference>
<evidence type="ECO:0000313" key="1">
    <source>
        <dbReference type="EMBL" id="ORY15532.1"/>
    </source>
</evidence>
<dbReference type="Proteomes" id="UP000193920">
    <property type="component" value="Unassembled WGS sequence"/>
</dbReference>
<accession>A0A1Y1ZZ54</accession>
<comment type="caution">
    <text evidence="1">The sequence shown here is derived from an EMBL/GenBank/DDBJ whole genome shotgun (WGS) entry which is preliminary data.</text>
</comment>
<name>A0A1Y1ZZ54_9FUNG</name>
<evidence type="ECO:0000313" key="2">
    <source>
        <dbReference type="Proteomes" id="UP000193920"/>
    </source>
</evidence>
<protein>
    <submittedName>
        <fullName evidence="1">Uncharacterized protein</fullName>
    </submittedName>
</protein>
<dbReference type="STRING" id="1754190.A0A1Y1ZZ54"/>
<organism evidence="1 2">
    <name type="scientific">Neocallimastix californiae</name>
    <dbReference type="NCBI Taxonomy" id="1754190"/>
    <lineage>
        <taxon>Eukaryota</taxon>
        <taxon>Fungi</taxon>
        <taxon>Fungi incertae sedis</taxon>
        <taxon>Chytridiomycota</taxon>
        <taxon>Chytridiomycota incertae sedis</taxon>
        <taxon>Neocallimastigomycetes</taxon>
        <taxon>Neocallimastigales</taxon>
        <taxon>Neocallimastigaceae</taxon>
        <taxon>Neocallimastix</taxon>
    </lineage>
</organism>
<gene>
    <name evidence="1" type="ORF">LY90DRAFT_708496</name>
</gene>
<dbReference type="EMBL" id="MCOG01000339">
    <property type="protein sequence ID" value="ORY15532.1"/>
    <property type="molecule type" value="Genomic_DNA"/>
</dbReference>
<sequence>MTIAQTRAVEKRSENQDTINKWYKICNKFSKLDKTRVVIKTFCKANKLALEYEDSKGDYRHLEQIQGGTCKDIKIMPYGRTEICSSSGYRLYWKKTGALTFYGCYNYGKPNDKSFTECCQLYSNGGVYMDREFCSGPMRKDYEAPKYEGTLDKAYRTYAFMVEESSKNNNDNKSNNNKSSYKCKGGNSYCIDRCYRKLKDKTWKYNGKTAQIGNNEIKTIYCPLAACQSAFDDFNGNRNSRTPNWYICKNRITDDFKKYWGYPYTISDNSIDY</sequence>
<keyword evidence="2" id="KW-1185">Reference proteome</keyword>